<dbReference type="Gene3D" id="1.10.30.50">
    <property type="match status" value="1"/>
</dbReference>
<dbReference type="GO" id="GO:0051607">
    <property type="term" value="P:defense response to virus"/>
    <property type="evidence" value="ECO:0007669"/>
    <property type="project" value="UniProtKB-UniRule"/>
</dbReference>
<evidence type="ECO:0000256" key="3">
    <source>
        <dbReference type="ARBA" id="ARBA00022722"/>
    </source>
</evidence>
<keyword evidence="3 13" id="KW-0540">Nuclease</keyword>
<reference evidence="15" key="1">
    <citation type="submission" date="2020-10" db="EMBL/GenBank/DDBJ databases">
        <authorList>
            <person name="Gilroy R."/>
        </authorList>
    </citation>
    <scope>NUCLEOTIDE SEQUENCE</scope>
    <source>
        <strain evidence="15">CHK157-1446</strain>
    </source>
</reference>
<accession>A0A9D1JHH3</accession>
<dbReference type="Pfam" id="PF13395">
    <property type="entry name" value="HNH_4"/>
    <property type="match status" value="1"/>
</dbReference>
<name>A0A9D1JHH3_9FIRM</name>
<comment type="caution">
    <text evidence="15">The sequence shown here is derived from an EMBL/GenBank/DDBJ whole genome shotgun (WGS) entry which is preliminary data.</text>
</comment>
<evidence type="ECO:0000256" key="11">
    <source>
        <dbReference type="ARBA" id="ARBA00023211"/>
    </source>
</evidence>
<dbReference type="InterPro" id="IPR036397">
    <property type="entry name" value="RNaseH_sf"/>
</dbReference>
<comment type="function">
    <text evidence="13">CRISPR (clustered regularly interspaced short palindromic repeat) is an adaptive immune system that provides protection against mobile genetic elements (viruses, transposable elements and conjugative plasmids). CRISPR clusters contain spacers, sequences complementary to antecedent mobile elements, and target invading nucleic acids. CRISPR clusters are transcribed and processed into CRISPR RNA (crRNA). In type II CRISPR systems correct processing of pre-crRNA requires a trans-encoded small RNA (tracrRNA), endogenous ribonuclease 3 (rnc) and this protein. The tracrRNA serves as a guide for ribonuclease 3-aided processing of pre-crRNA. Subsequently Cas9/crRNA/tracrRNA endonucleolytically cleaves linear or circular dsDNA target complementary to the spacer; Cas9 is inactive in the absence of the 2 guide RNAs (gRNA). Cas9 recognizes the protospacer adjacent motif (PAM) in the CRISPR repeat sequences to help distinguish self versus nonself, as targets within the bacterial CRISPR locus do not have PAMs. PAM recognition is also required for catalytic activity.</text>
</comment>
<keyword evidence="9 13" id="KW-0051">Antiviral defense</keyword>
<reference evidence="15" key="2">
    <citation type="journal article" date="2021" name="PeerJ">
        <title>Extensive microbial diversity within the chicken gut microbiome revealed by metagenomics and culture.</title>
        <authorList>
            <person name="Gilroy R."/>
            <person name="Ravi A."/>
            <person name="Getino M."/>
            <person name="Pursley I."/>
            <person name="Horton D.L."/>
            <person name="Alikhan N.F."/>
            <person name="Baker D."/>
            <person name="Gharbi K."/>
            <person name="Hall N."/>
            <person name="Watson M."/>
            <person name="Adriaenssens E.M."/>
            <person name="Foster-Nyarko E."/>
            <person name="Jarju S."/>
            <person name="Secka A."/>
            <person name="Antonio M."/>
            <person name="Oren A."/>
            <person name="Chaudhuri R.R."/>
            <person name="La Ragione R."/>
            <person name="Hildebrand F."/>
            <person name="Pallen M.J."/>
        </authorList>
    </citation>
    <scope>NUCLEOTIDE SEQUENCE</scope>
    <source>
        <strain evidence="15">CHK157-1446</strain>
    </source>
</reference>
<feature type="active site" description="For RuvC-like nuclease domain" evidence="13">
    <location>
        <position position="9"/>
    </location>
</feature>
<evidence type="ECO:0000256" key="6">
    <source>
        <dbReference type="ARBA" id="ARBA00022801"/>
    </source>
</evidence>
<evidence type="ECO:0000256" key="12">
    <source>
        <dbReference type="ARBA" id="ARBA00046380"/>
    </source>
</evidence>
<dbReference type="Pfam" id="PF16592">
    <property type="entry name" value="Cas9_REC"/>
    <property type="match status" value="1"/>
</dbReference>
<evidence type="ECO:0000256" key="8">
    <source>
        <dbReference type="ARBA" id="ARBA00022884"/>
    </source>
</evidence>
<proteinExistence type="inferred from homology"/>
<keyword evidence="6 13" id="KW-0378">Hydrolase</keyword>
<keyword evidence="8 13" id="KW-0694">RNA-binding</keyword>
<dbReference type="Pfam" id="PF16595">
    <property type="entry name" value="Cas9_PI"/>
    <property type="match status" value="1"/>
</dbReference>
<keyword evidence="5 13" id="KW-0255">Endonuclease</keyword>
<comment type="subunit">
    <text evidence="12 13">Monomer. Binds crRNA and tracrRNA.</text>
</comment>
<organism evidence="15 16">
    <name type="scientific">Candidatus Faeciplasma gallinarum</name>
    <dbReference type="NCBI Taxonomy" id="2840799"/>
    <lineage>
        <taxon>Bacteria</taxon>
        <taxon>Bacillati</taxon>
        <taxon>Bacillota</taxon>
        <taxon>Clostridia</taxon>
        <taxon>Eubacteriales</taxon>
        <taxon>Oscillospiraceae</taxon>
        <taxon>Oscillospiraceae incertae sedis</taxon>
        <taxon>Candidatus Faeciplasma</taxon>
    </lineage>
</organism>
<keyword evidence="4" id="KW-0479">Metal-binding</keyword>
<dbReference type="InterPro" id="IPR028629">
    <property type="entry name" value="Cas9"/>
</dbReference>
<evidence type="ECO:0000313" key="16">
    <source>
        <dbReference type="Proteomes" id="UP000823982"/>
    </source>
</evidence>
<dbReference type="GO" id="GO:0004519">
    <property type="term" value="F:endonuclease activity"/>
    <property type="evidence" value="ECO:0007669"/>
    <property type="project" value="UniProtKB-UniRule"/>
</dbReference>
<evidence type="ECO:0000256" key="10">
    <source>
        <dbReference type="ARBA" id="ARBA00023125"/>
    </source>
</evidence>
<feature type="active site" description="Proton acceptor for HNH nuclease domain" evidence="13">
    <location>
        <position position="876"/>
    </location>
</feature>
<dbReference type="HAMAP" id="MF_01480">
    <property type="entry name" value="Cas9"/>
    <property type="match status" value="1"/>
</dbReference>
<dbReference type="EC" id="3.1.-.-" evidence="13"/>
<dbReference type="GO" id="GO:0003723">
    <property type="term" value="F:RNA binding"/>
    <property type="evidence" value="ECO:0007669"/>
    <property type="project" value="UniProtKB-UniRule"/>
</dbReference>
<dbReference type="InterPro" id="IPR003615">
    <property type="entry name" value="HNH_nuc"/>
</dbReference>
<evidence type="ECO:0000313" key="15">
    <source>
        <dbReference type="EMBL" id="HIS23879.1"/>
    </source>
</evidence>
<evidence type="ECO:0000256" key="5">
    <source>
        <dbReference type="ARBA" id="ARBA00022759"/>
    </source>
</evidence>
<evidence type="ECO:0000256" key="4">
    <source>
        <dbReference type="ARBA" id="ARBA00022723"/>
    </source>
</evidence>
<sequence>MDKYYIGLDIGTDSVGWAVTDENYNLVRKNSKALWGIRLFDEAQKAEDRRTFRTGRRRLERRKQRMQWLKEAFADEIAKVDPAFFQRLRESSFEEADKRSDDGSMLGKYILFNDKNYTDKDLKDKFPTIYHLRKALVESDEPFDIRMVYLAVHHIMKYRGHFLYDMSIDDMDPDSGESNGGASAFEECMVKLNDAVRACREEYDISDDDSDSSADVSEYSDFCPADRTVYDKIKEALTDKKYKGKKQKQAAIEEALKPDKSDKLSTEVIKLICGMNTSIKKLYGDGVEVEKDETICLEGNFESTEQKISEAIGSDKMALILAAKGIYDWALMETMISGEKYISDAMVKKYDKHCSDLAKLKSAVKATGDHKLYYEIFRSKDPKCNNYGAYVGSGTEHRCTYEDFMKLLKNRLSPYQDDPNAGEQIRSILSEVEEKTFLPKQTSKDNGVIPHQLNGVELKKILEHASKYLPFLNEKDSSGLTKAEQIMQMFEFRVPYYVGPLNPKSSHAWVSRSDEKIYPWNFDRVVNLEESNERFIERMTAKCSYTGDDVLPKSSLLYTKYMVLNELNNLTVNGHAISVADKQKIYNEVCMSGKKTTQRKIRTCLGLSEDDMIGGIDQDLKADLAPWAYYRHILERDGGYDMVENIIRHITIFGDDKKLLKRWISKDYGNVLSDKDMAYALNFKCNSWGRLSKSLLDDAEKVYHEDPQTGECLSIIDMLWRTNDNLMELLSNKYSFSTHLNEYLAKKADGHAVTLQDYLTESYASPALKRAINQTMRIVSEIVKIMRHEPAKVFVEMARGGGVKNERTVSRKAALMKLYDNCKNDCGKLYEQLEGCDDGSLRRDKLYLYFTQLGKCMYSGEPIDLSRLDSDYDIDHIYPQSKIKDDSLSNRVLVKRELNAHKADEYPLKWEVRERMRGFWAMLRAKELISKEKYERLTRSTPLGSDELAAFVARQLVETRQSTKIIANWLEQIYSDTDVIYVKAGNVSSFRQEQRITDDGTQIQACYCKNIETKQDPLFVKCRDINDFHHARDAYLNIVVGNVYDTQFTKDPRNFFRSDRDSFNLNNLYKHNVSRGDTTAWIADGNKSIETVRNTMRKNNILVTRMSFEVGGGLFDQQLLKRKNGQAMVKSSDERMTIDKRGGYNKIAGAYFALVEHVDGKKGKMKVRSLEMILLMNKERYEQDPEKYFRDDPNFVSPKVLIPKIRVNTLLEMDGFKMNISGRSGSSLLYKNANQLIIDPKWNQYVKDITKYLGRCKPGLADPEITEFDGISAEQNIELYDLLTQKFGSNPFGVKFSGISDKLKSGRDKFLHLSVPDQCRVMMQIFKLYGNYSINIDLSLIGKEPNVGKVITNKAISKLKCHSLYLINQSPTGFYEEKIDLLSEDLK</sequence>
<dbReference type="GO" id="GO:0003677">
    <property type="term" value="F:DNA binding"/>
    <property type="evidence" value="ECO:0007669"/>
    <property type="project" value="UniProtKB-UniRule"/>
</dbReference>
<dbReference type="InterPro" id="IPR032237">
    <property type="entry name" value="Cas9_PI"/>
</dbReference>
<dbReference type="GO" id="GO:0016787">
    <property type="term" value="F:hydrolase activity"/>
    <property type="evidence" value="ECO:0007669"/>
    <property type="project" value="UniProtKB-KW"/>
</dbReference>
<dbReference type="EMBL" id="DVIR01000005">
    <property type="protein sequence ID" value="HIS23879.1"/>
    <property type="molecule type" value="Genomic_DNA"/>
</dbReference>
<dbReference type="Proteomes" id="UP000823982">
    <property type="component" value="Unassembled WGS sequence"/>
</dbReference>
<feature type="domain" description="HNH Cas9-type" evidence="14">
    <location>
        <begin position="795"/>
        <end position="956"/>
    </location>
</feature>
<dbReference type="InterPro" id="IPR032240">
    <property type="entry name" value="Cas9_REC"/>
</dbReference>
<evidence type="ECO:0000256" key="1">
    <source>
        <dbReference type="ARBA" id="ARBA00001946"/>
    </source>
</evidence>
<comment type="caution">
    <text evidence="13">Lacks conserved residue(s) required for the propagation of feature annotation.</text>
</comment>
<evidence type="ECO:0000256" key="13">
    <source>
        <dbReference type="HAMAP-Rule" id="MF_01480"/>
    </source>
</evidence>
<gene>
    <name evidence="13 15" type="primary">cas9</name>
    <name evidence="15" type="ORF">IAD01_00510</name>
</gene>
<dbReference type="Gene3D" id="3.30.420.10">
    <property type="entry name" value="Ribonuclease H-like superfamily/Ribonuclease H"/>
    <property type="match status" value="1"/>
</dbReference>
<dbReference type="GO" id="GO:0046872">
    <property type="term" value="F:metal ion binding"/>
    <property type="evidence" value="ECO:0007669"/>
    <property type="project" value="UniProtKB-UniRule"/>
</dbReference>
<dbReference type="NCBIfam" id="TIGR01865">
    <property type="entry name" value="cas_Csn1"/>
    <property type="match status" value="1"/>
</dbReference>
<dbReference type="GO" id="GO:0043571">
    <property type="term" value="P:maintenance of CRISPR repeat elements"/>
    <property type="evidence" value="ECO:0007669"/>
    <property type="project" value="UniProtKB-UniRule"/>
</dbReference>
<evidence type="ECO:0000259" key="14">
    <source>
        <dbReference type="PROSITE" id="PS51749"/>
    </source>
</evidence>
<comment type="domain">
    <text evidence="13">Has 2 endonuclease domains. The discontinuous RuvC-like domain cleaves the target DNA noncomplementary to crRNA while the HNH nuclease domain cleaves the target DNA complementary to crRNA.</text>
</comment>
<keyword evidence="11" id="KW-0464">Manganese</keyword>
<keyword evidence="10 13" id="KW-0238">DNA-binding</keyword>
<comment type="cofactor">
    <cofactor evidence="1">
        <name>Mg(2+)</name>
        <dbReference type="ChEBI" id="CHEBI:18420"/>
    </cofactor>
</comment>
<dbReference type="PROSITE" id="PS51749">
    <property type="entry name" value="HNH_CAS9"/>
    <property type="match status" value="1"/>
</dbReference>
<dbReference type="Pfam" id="PF16593">
    <property type="entry name" value="Cas9-BH"/>
    <property type="match status" value="1"/>
</dbReference>
<evidence type="ECO:0000256" key="2">
    <source>
        <dbReference type="ARBA" id="ARBA00005244"/>
    </source>
</evidence>
<protein>
    <recommendedName>
        <fullName evidence="13">CRISPR-associated endonuclease Cas9</fullName>
        <ecNumber evidence="13">3.1.-.-</ecNumber>
    </recommendedName>
</protein>
<comment type="similarity">
    <text evidence="2">Belongs to the CRISPR-associated protein Cas9 family. Subtype II-A subfamily.</text>
</comment>
<evidence type="ECO:0000256" key="9">
    <source>
        <dbReference type="ARBA" id="ARBA00023118"/>
    </source>
</evidence>
<evidence type="ECO:0000256" key="7">
    <source>
        <dbReference type="ARBA" id="ARBA00022842"/>
    </source>
</evidence>
<keyword evidence="7" id="KW-0460">Magnesium</keyword>
<comment type="similarity">
    <text evidence="13">Belongs to the CRISPR-associated Cas9 family.</text>
</comment>
<dbReference type="InterPro" id="IPR033114">
    <property type="entry name" value="HNH_CAS9"/>
</dbReference>
<dbReference type="InterPro" id="IPR032239">
    <property type="entry name" value="Cas9-BH"/>
</dbReference>